<keyword evidence="2" id="KW-1185">Reference proteome</keyword>
<organism evidence="1 2">
    <name type="scientific">Archangium lansingense</name>
    <dbReference type="NCBI Taxonomy" id="2995310"/>
    <lineage>
        <taxon>Bacteria</taxon>
        <taxon>Pseudomonadati</taxon>
        <taxon>Myxococcota</taxon>
        <taxon>Myxococcia</taxon>
        <taxon>Myxococcales</taxon>
        <taxon>Cystobacterineae</taxon>
        <taxon>Archangiaceae</taxon>
        <taxon>Archangium</taxon>
    </lineage>
</organism>
<name>A0ABT3ZVM8_9BACT</name>
<reference evidence="1 2" key="1">
    <citation type="submission" date="2022-11" db="EMBL/GenBank/DDBJ databases">
        <title>Minimal conservation of predation-associated metabolite biosynthetic gene clusters underscores biosynthetic potential of Myxococcota including descriptions for ten novel species: Archangium lansinium sp. nov., Myxococcus landrumus sp. nov., Nannocystis bai.</title>
        <authorList>
            <person name="Ahearne A."/>
            <person name="Stevens C."/>
            <person name="Phillips K."/>
        </authorList>
    </citation>
    <scope>NUCLEOTIDE SEQUENCE [LARGE SCALE GENOMIC DNA]</scope>
    <source>
        <strain evidence="1 2">MIWBW</strain>
    </source>
</reference>
<proteinExistence type="predicted"/>
<evidence type="ECO:0000313" key="2">
    <source>
        <dbReference type="Proteomes" id="UP001207654"/>
    </source>
</evidence>
<evidence type="ECO:0008006" key="3">
    <source>
        <dbReference type="Google" id="ProtNLM"/>
    </source>
</evidence>
<comment type="caution">
    <text evidence="1">The sequence shown here is derived from an EMBL/GenBank/DDBJ whole genome shotgun (WGS) entry which is preliminary data.</text>
</comment>
<evidence type="ECO:0000313" key="1">
    <source>
        <dbReference type="EMBL" id="MCY1073445.1"/>
    </source>
</evidence>
<accession>A0ABT3ZVM8</accession>
<dbReference type="RefSeq" id="WP_267532452.1">
    <property type="nucleotide sequence ID" value="NZ_JAPNKA010000001.1"/>
</dbReference>
<gene>
    <name evidence="1" type="ORF">OV287_03025</name>
</gene>
<sequence length="246" mass="27069">MMHSKSPPHPLLVSLLACLACSSIRPADPHIWRPTPGHGAESIPGPLKNFGSFDSFSDALKAACPLILSKPHATVVHLQERDPELALRVSTEYCAWLYYTPEHKYELSMLTDVPAPGSALKGEATCLLPPNIDDPRYAPSSIKYIILLHNHPFASEISKPDVYFAIAMANAHALTVEAGGRTIPLSVVAFFSNSKDSQNSTCDGFYQYIPATSELQKWTNTSGDWKGKRIGMVNWINDTEFTITKE</sequence>
<protein>
    <recommendedName>
        <fullName evidence="3">Lipoprotein</fullName>
    </recommendedName>
</protein>
<dbReference type="EMBL" id="JAPNKA010000001">
    <property type="protein sequence ID" value="MCY1073445.1"/>
    <property type="molecule type" value="Genomic_DNA"/>
</dbReference>
<dbReference type="PROSITE" id="PS51257">
    <property type="entry name" value="PROKAR_LIPOPROTEIN"/>
    <property type="match status" value="1"/>
</dbReference>
<dbReference type="Proteomes" id="UP001207654">
    <property type="component" value="Unassembled WGS sequence"/>
</dbReference>